<name>A0ABR1ZFP5_9ROSI</name>
<organism evidence="1 2">
    <name type="scientific">Hibiscus sabdariffa</name>
    <name type="common">roselle</name>
    <dbReference type="NCBI Taxonomy" id="183260"/>
    <lineage>
        <taxon>Eukaryota</taxon>
        <taxon>Viridiplantae</taxon>
        <taxon>Streptophyta</taxon>
        <taxon>Embryophyta</taxon>
        <taxon>Tracheophyta</taxon>
        <taxon>Spermatophyta</taxon>
        <taxon>Magnoliopsida</taxon>
        <taxon>eudicotyledons</taxon>
        <taxon>Gunneridae</taxon>
        <taxon>Pentapetalae</taxon>
        <taxon>rosids</taxon>
        <taxon>malvids</taxon>
        <taxon>Malvales</taxon>
        <taxon>Malvaceae</taxon>
        <taxon>Malvoideae</taxon>
        <taxon>Hibiscus</taxon>
    </lineage>
</organism>
<evidence type="ECO:0000313" key="2">
    <source>
        <dbReference type="Proteomes" id="UP001396334"/>
    </source>
</evidence>
<accession>A0ABR1ZFP5</accession>
<keyword evidence="2" id="KW-1185">Reference proteome</keyword>
<comment type="caution">
    <text evidence="1">The sequence shown here is derived from an EMBL/GenBank/DDBJ whole genome shotgun (WGS) entry which is preliminary data.</text>
</comment>
<proteinExistence type="predicted"/>
<protein>
    <submittedName>
        <fullName evidence="1">Uncharacterized protein</fullName>
    </submittedName>
</protein>
<sequence>MFIHDSSYVGENAWDDVPEPSKENVKRVIYSHARLNAEEKEELRKELGFSGEVPDSMGTWRDRLQAWKEILKKEKLSEQLIPKTEELAINALKDNRHILDMIAKEVLEKSRITGLEGPLPHNDHLPLDIYPAPLHRC</sequence>
<reference evidence="1 2" key="1">
    <citation type="journal article" date="2024" name="G3 (Bethesda)">
        <title>Genome assembly of Hibiscus sabdariffa L. provides insights into metabolisms of medicinal natural products.</title>
        <authorList>
            <person name="Kim T."/>
        </authorList>
    </citation>
    <scope>NUCLEOTIDE SEQUENCE [LARGE SCALE GENOMIC DNA]</scope>
    <source>
        <strain evidence="1">TK-2024</strain>
        <tissue evidence="1">Old leaves</tissue>
    </source>
</reference>
<dbReference type="EMBL" id="JBBPBN010001216">
    <property type="protein sequence ID" value="KAK8479270.1"/>
    <property type="molecule type" value="Genomic_DNA"/>
</dbReference>
<dbReference type="Proteomes" id="UP001396334">
    <property type="component" value="Unassembled WGS sequence"/>
</dbReference>
<gene>
    <name evidence="1" type="ORF">V6N11_064497</name>
</gene>
<evidence type="ECO:0000313" key="1">
    <source>
        <dbReference type="EMBL" id="KAK8479270.1"/>
    </source>
</evidence>